<evidence type="ECO:0000256" key="3">
    <source>
        <dbReference type="HAMAP-Rule" id="MF_00360"/>
    </source>
</evidence>
<name>A0A2M7QJC9_9BACT</name>
<dbReference type="Proteomes" id="UP000229401">
    <property type="component" value="Unassembled WGS sequence"/>
</dbReference>
<dbReference type="AlphaFoldDB" id="A0A2M7QJC9"/>
<evidence type="ECO:0000313" key="5">
    <source>
        <dbReference type="Proteomes" id="UP000229401"/>
    </source>
</evidence>
<dbReference type="SUPFAM" id="SSF54995">
    <property type="entry name" value="Ribosomal protein S6"/>
    <property type="match status" value="1"/>
</dbReference>
<comment type="function">
    <text evidence="3">Binds together with bS18 to 16S ribosomal RNA.</text>
</comment>
<dbReference type="Pfam" id="PF01250">
    <property type="entry name" value="Ribosomal_S6"/>
    <property type="match status" value="1"/>
</dbReference>
<protein>
    <recommendedName>
        <fullName evidence="2 3">Small ribosomal subunit protein bS6</fullName>
    </recommendedName>
</protein>
<dbReference type="GO" id="GO:0003735">
    <property type="term" value="F:structural constituent of ribosome"/>
    <property type="evidence" value="ECO:0007669"/>
    <property type="project" value="InterPro"/>
</dbReference>
<dbReference type="EMBL" id="PFLI01000029">
    <property type="protein sequence ID" value="PIY72454.1"/>
    <property type="molecule type" value="Genomic_DNA"/>
</dbReference>
<dbReference type="HAMAP" id="MF_00360">
    <property type="entry name" value="Ribosomal_bS6"/>
    <property type="match status" value="1"/>
</dbReference>
<dbReference type="GO" id="GO:0006412">
    <property type="term" value="P:translation"/>
    <property type="evidence" value="ECO:0007669"/>
    <property type="project" value="UniProtKB-UniRule"/>
</dbReference>
<accession>A0A2M7QJC9</accession>
<dbReference type="NCBIfam" id="TIGR00166">
    <property type="entry name" value="S6"/>
    <property type="match status" value="1"/>
</dbReference>
<organism evidence="4 5">
    <name type="scientific">Candidatus Roizmanbacteria bacterium CG_4_10_14_0_8_um_filter_33_9</name>
    <dbReference type="NCBI Taxonomy" id="1974826"/>
    <lineage>
        <taxon>Bacteria</taxon>
        <taxon>Candidatus Roizmaniibacteriota</taxon>
    </lineage>
</organism>
<dbReference type="GO" id="GO:1990904">
    <property type="term" value="C:ribonucleoprotein complex"/>
    <property type="evidence" value="ECO:0007669"/>
    <property type="project" value="UniProtKB-KW"/>
</dbReference>
<dbReference type="GO" id="GO:0005840">
    <property type="term" value="C:ribosome"/>
    <property type="evidence" value="ECO:0007669"/>
    <property type="project" value="UniProtKB-KW"/>
</dbReference>
<evidence type="ECO:0000256" key="1">
    <source>
        <dbReference type="ARBA" id="ARBA00009512"/>
    </source>
</evidence>
<dbReference type="InterPro" id="IPR035980">
    <property type="entry name" value="Ribosomal_bS6_sf"/>
</dbReference>
<dbReference type="GO" id="GO:0019843">
    <property type="term" value="F:rRNA binding"/>
    <property type="evidence" value="ECO:0007669"/>
    <property type="project" value="UniProtKB-UniRule"/>
</dbReference>
<gene>
    <name evidence="3 4" type="primary">rpsF</name>
    <name evidence="4" type="ORF">COY87_00880</name>
</gene>
<dbReference type="InterPro" id="IPR020814">
    <property type="entry name" value="Ribosomal_S6_plastid/chlpt"/>
</dbReference>
<keyword evidence="3" id="KW-0694">RNA-binding</keyword>
<evidence type="ECO:0000313" key="4">
    <source>
        <dbReference type="EMBL" id="PIY72454.1"/>
    </source>
</evidence>
<dbReference type="Gene3D" id="3.30.70.60">
    <property type="match status" value="1"/>
</dbReference>
<proteinExistence type="inferred from homology"/>
<comment type="similarity">
    <text evidence="1 3">Belongs to the bacterial ribosomal protein bS6 family.</text>
</comment>
<dbReference type="InterPro" id="IPR000529">
    <property type="entry name" value="Ribosomal_bS6"/>
</dbReference>
<reference evidence="5" key="1">
    <citation type="submission" date="2017-09" db="EMBL/GenBank/DDBJ databases">
        <title>Depth-based differentiation of microbial function through sediment-hosted aquifers and enrichment of novel symbionts in the deep terrestrial subsurface.</title>
        <authorList>
            <person name="Probst A.J."/>
            <person name="Ladd B."/>
            <person name="Jarett J.K."/>
            <person name="Geller-Mcgrath D.E."/>
            <person name="Sieber C.M.K."/>
            <person name="Emerson J.B."/>
            <person name="Anantharaman K."/>
            <person name="Thomas B.C."/>
            <person name="Malmstrom R."/>
            <person name="Stieglmeier M."/>
            <person name="Klingl A."/>
            <person name="Woyke T."/>
            <person name="Ryan C.M."/>
            <person name="Banfield J.F."/>
        </authorList>
    </citation>
    <scope>NUCLEOTIDE SEQUENCE [LARGE SCALE GENOMIC DNA]</scope>
</reference>
<keyword evidence="3" id="KW-0699">rRNA-binding</keyword>
<dbReference type="InterPro" id="IPR014717">
    <property type="entry name" value="Transl_elong_EF1B/ribsomal_bS6"/>
</dbReference>
<dbReference type="CDD" id="cd00473">
    <property type="entry name" value="bS6"/>
    <property type="match status" value="1"/>
</dbReference>
<keyword evidence="3" id="KW-0687">Ribonucleoprotein</keyword>
<evidence type="ECO:0000256" key="2">
    <source>
        <dbReference type="ARBA" id="ARBA00035294"/>
    </source>
</evidence>
<comment type="caution">
    <text evidence="4">The sequence shown here is derived from an EMBL/GenBank/DDBJ whole genome shotgun (WGS) entry which is preliminary data.</text>
</comment>
<sequence length="92" mass="11100">MFYFMKYELTFLLQDKAETKTIKDLFTLLSVKLIKEDTWGKKTLAYPIAKSRSALFFHWIIETDKKSVMELKKRLNYNEKLIRYLLLAVEEK</sequence>
<keyword evidence="3 4" id="KW-0689">Ribosomal protein</keyword>